<sequence length="477" mass="52148">MDAHTLEDEFEELLAAAYRSSFGKDPTDLWLAAIASRAGTRGAVATLNQAGDLLGVSRERIRQVMARITPALQGMLRAQLWMIALTIAQYSPAAEPVGRYLAPLGLSRPTLTGEGFLNLLKLTGTSAGELIGDDLVVVDGWLVRGTQMQVTKSLPMANRQTSSFGMTTITTICHALMTPSESPDPAAVQRILRAEPTVRWFGDWLWVHKDDQGPHANRLVNTARSILSVNSPQTITSIHEGAQRLWKFRRLELLPPVEAMRAFFGNHSGFEVDGDQVRALEPLDYHEVLGGVTATMIDILKSSPYQVMDRQSLREACREAGIAPGTSTVWTTYAEWMQKFAQNVWGLRGSEPDMQAVERIRRAARARSEAEPHRKSSSLFPGGAIQTMDVTTSCLATGVLSFAPEVHRLVAGSALDIVRASESLGRAKFGASHFFSWGWLPMLRSLDAKPGDVLRISIDPAAARAEVQLGGPELWGP</sequence>
<dbReference type="RefSeq" id="WP_057374588.1">
    <property type="nucleotide sequence ID" value="NZ_CDAE01000013.1"/>
</dbReference>
<dbReference type="EMBL" id="LT576035">
    <property type="protein sequence ID" value="SBN38647.1"/>
    <property type="molecule type" value="Genomic_DNA"/>
</dbReference>
<organism evidence="1">
    <name type="scientific">Propionibacterium freudenreichii</name>
    <dbReference type="NCBI Taxonomy" id="1744"/>
    <lineage>
        <taxon>Bacteria</taxon>
        <taxon>Bacillati</taxon>
        <taxon>Actinomycetota</taxon>
        <taxon>Actinomycetes</taxon>
        <taxon>Propionibacteriales</taxon>
        <taxon>Propionibacteriaceae</taxon>
        <taxon>Propionibacterium</taxon>
    </lineage>
</organism>
<accession>A0A2C7APU7</accession>
<evidence type="ECO:0000313" key="1">
    <source>
        <dbReference type="EMBL" id="SBN38647.1"/>
    </source>
</evidence>
<name>A0A2C7APU7_9ACTN</name>
<dbReference type="InterPro" id="IPR013324">
    <property type="entry name" value="RNA_pol_sigma_r3/r4-like"/>
</dbReference>
<reference evidence="1" key="1">
    <citation type="submission" date="2016-05" db="EMBL/GenBank/DDBJ databases">
        <authorList>
            <person name="Lavstsen T."/>
            <person name="Jespersen J.S."/>
        </authorList>
    </citation>
    <scope>NUCLEOTIDE SEQUENCE</scope>
    <source>
        <strain evidence="1">PFRJS10</strain>
    </source>
</reference>
<evidence type="ECO:0008006" key="2">
    <source>
        <dbReference type="Google" id="ProtNLM"/>
    </source>
</evidence>
<dbReference type="AlphaFoldDB" id="A0A2C7APU7"/>
<gene>
    <name evidence="1" type="ORF">PFR_JS10_1004</name>
</gene>
<dbReference type="SUPFAM" id="SSF88659">
    <property type="entry name" value="Sigma3 and sigma4 domains of RNA polymerase sigma factors"/>
    <property type="match status" value="1"/>
</dbReference>
<protein>
    <recommendedName>
        <fullName evidence="2">RNA polymerase sigma-70 region 4 domain-containing protein</fullName>
    </recommendedName>
</protein>
<proteinExistence type="predicted"/>